<keyword evidence="3" id="KW-0342">GTP-binding</keyword>
<proteinExistence type="predicted"/>
<protein>
    <submittedName>
        <fullName evidence="6">ATP-binding cassette domain-containing protein</fullName>
    </submittedName>
</protein>
<dbReference type="GO" id="GO:0005525">
    <property type="term" value="F:GTP binding"/>
    <property type="evidence" value="ECO:0007669"/>
    <property type="project" value="UniProtKB-KW"/>
</dbReference>
<reference evidence="6" key="1">
    <citation type="journal article" date="2020" name="mSystems">
        <title>Genome- and Community-Level Interaction Insights into Carbon Utilization and Element Cycling Functions of Hydrothermarchaeota in Hydrothermal Sediment.</title>
        <authorList>
            <person name="Zhou Z."/>
            <person name="Liu Y."/>
            <person name="Xu W."/>
            <person name="Pan J."/>
            <person name="Luo Z.H."/>
            <person name="Li M."/>
        </authorList>
    </citation>
    <scope>NUCLEOTIDE SEQUENCE [LARGE SCALE GENOMIC DNA]</scope>
    <source>
        <strain evidence="6">SpSt-1056</strain>
    </source>
</reference>
<dbReference type="SUPFAM" id="SSF52540">
    <property type="entry name" value="P-loop containing nucleoside triphosphate hydrolases"/>
    <property type="match status" value="1"/>
</dbReference>
<keyword evidence="4" id="KW-0143">Chaperone</keyword>
<evidence type="ECO:0000256" key="2">
    <source>
        <dbReference type="ARBA" id="ARBA00022801"/>
    </source>
</evidence>
<evidence type="ECO:0000256" key="3">
    <source>
        <dbReference type="ARBA" id="ARBA00023134"/>
    </source>
</evidence>
<evidence type="ECO:0000256" key="1">
    <source>
        <dbReference type="ARBA" id="ARBA00022741"/>
    </source>
</evidence>
<dbReference type="PANTHER" id="PTHR43087">
    <property type="entry name" value="LYSINE/ARGININE/ORNITHINE TRANSPORT SYSTEM KINASE"/>
    <property type="match status" value="1"/>
</dbReference>
<dbReference type="AlphaFoldDB" id="A0A7C5LEG2"/>
<dbReference type="GO" id="GO:0016787">
    <property type="term" value="F:hydrolase activity"/>
    <property type="evidence" value="ECO:0007669"/>
    <property type="project" value="UniProtKB-KW"/>
</dbReference>
<accession>A0A7C5LEG2</accession>
<dbReference type="Pfam" id="PF03308">
    <property type="entry name" value="MeaB"/>
    <property type="match status" value="1"/>
</dbReference>
<name>A0A7C5LEG2_CALS0</name>
<evidence type="ECO:0000256" key="4">
    <source>
        <dbReference type="ARBA" id="ARBA00023186"/>
    </source>
</evidence>
<evidence type="ECO:0000313" key="6">
    <source>
        <dbReference type="EMBL" id="HHK67583.1"/>
    </source>
</evidence>
<dbReference type="InterPro" id="IPR027417">
    <property type="entry name" value="P-loop_NTPase"/>
</dbReference>
<dbReference type="Gene3D" id="3.40.50.300">
    <property type="entry name" value="P-loop containing nucleotide triphosphate hydrolases"/>
    <property type="match status" value="1"/>
</dbReference>
<feature type="domain" description="AAA+ ATPase" evidence="5">
    <location>
        <begin position="49"/>
        <end position="187"/>
    </location>
</feature>
<evidence type="ECO:0000259" key="5">
    <source>
        <dbReference type="SMART" id="SM00382"/>
    </source>
</evidence>
<dbReference type="EMBL" id="DRWN01000004">
    <property type="protein sequence ID" value="HHK67583.1"/>
    <property type="molecule type" value="Genomic_DNA"/>
</dbReference>
<sequence length="331" mass="36640">MASAELEKLISEAVKGDRKSISRLITMLERGDKQSFHYLVNNIKDSYTASYIVGFVGPPGAGKSTLLGKLVKKLLEKQGGKIGVLTVDPTSLLSGGSFMGNRIRMVEDLKGINQVYVRSFSAGHSLGGLTVGVYFASKLLTLAGYNTVFIEGVGAGHLDVKPLLYSHTRVAVLTPTSGDIIQMVKAGVMELCDLYIINRADEGNPFFVKSQLEETLRLRIHPDKWVPPVLTTIATAEKGVQEVAEAILQHKKYLEDSGEYCRRIKDMVVTELKDIFTTEVNEAFESFMEKNKTLIDKYLKNDENKTAIISYIVEGVTEEIVRRWVVDVAET</sequence>
<keyword evidence="1" id="KW-0547">Nucleotide-binding</keyword>
<dbReference type="InterPro" id="IPR052040">
    <property type="entry name" value="GTPase/Isobutyryl-CoA_mutase"/>
</dbReference>
<dbReference type="GO" id="GO:0005524">
    <property type="term" value="F:ATP binding"/>
    <property type="evidence" value="ECO:0007669"/>
    <property type="project" value="UniProtKB-KW"/>
</dbReference>
<comment type="caution">
    <text evidence="6">The sequence shown here is derived from an EMBL/GenBank/DDBJ whole genome shotgun (WGS) entry which is preliminary data.</text>
</comment>
<dbReference type="PANTHER" id="PTHR43087:SF1">
    <property type="entry name" value="LAO_AO TRANSPORT SYSTEM ATPASE"/>
    <property type="match status" value="1"/>
</dbReference>
<gene>
    <name evidence="6" type="ORF">ENM11_00290</name>
</gene>
<dbReference type="InterPro" id="IPR003593">
    <property type="entry name" value="AAA+_ATPase"/>
</dbReference>
<keyword evidence="2" id="KW-0378">Hydrolase</keyword>
<organism evidence="6">
    <name type="scientific">Caldiarchaeum subterraneum</name>
    <dbReference type="NCBI Taxonomy" id="311458"/>
    <lineage>
        <taxon>Archaea</taxon>
        <taxon>Nitrososphaerota</taxon>
        <taxon>Candidatus Caldarchaeales</taxon>
        <taxon>Candidatus Caldarchaeaceae</taxon>
        <taxon>Candidatus Caldarchaeum</taxon>
    </lineage>
</organism>
<keyword evidence="6" id="KW-0067">ATP-binding</keyword>
<dbReference type="SMART" id="SM00382">
    <property type="entry name" value="AAA"/>
    <property type="match status" value="1"/>
</dbReference>